<dbReference type="Pfam" id="PF10543">
    <property type="entry name" value="ORF6N"/>
    <property type="match status" value="1"/>
</dbReference>
<accession>A0AAW6IH41</accession>
<comment type="caution">
    <text evidence="3">The sequence shown here is derived from an EMBL/GenBank/DDBJ whole genome shotgun (WGS) entry which is preliminary data.</text>
</comment>
<evidence type="ECO:0000259" key="2">
    <source>
        <dbReference type="Pfam" id="PF10543"/>
    </source>
</evidence>
<feature type="domain" description="KilA-N DNA-binding" evidence="2">
    <location>
        <begin position="9"/>
        <end position="61"/>
    </location>
</feature>
<feature type="transmembrane region" description="Helical" evidence="1">
    <location>
        <begin position="72"/>
        <end position="91"/>
    </location>
</feature>
<evidence type="ECO:0000256" key="1">
    <source>
        <dbReference type="SAM" id="Phobius"/>
    </source>
</evidence>
<keyword evidence="1" id="KW-0472">Membrane</keyword>
<dbReference type="Proteomes" id="UP001215078">
    <property type="component" value="Unassembled WGS sequence"/>
</dbReference>
<keyword evidence="1" id="KW-1133">Transmembrane helix</keyword>
<evidence type="ECO:0000313" key="4">
    <source>
        <dbReference type="Proteomes" id="UP001215078"/>
    </source>
</evidence>
<dbReference type="InterPro" id="IPR018873">
    <property type="entry name" value="KilA-N_DNA-bd_domain"/>
</dbReference>
<proteinExistence type="predicted"/>
<dbReference type="AlphaFoldDB" id="A0AAW6IH41"/>
<gene>
    <name evidence="3" type="ORF">PQ628_11970</name>
</gene>
<evidence type="ECO:0000313" key="3">
    <source>
        <dbReference type="EMBL" id="MDC7958925.1"/>
    </source>
</evidence>
<reference evidence="3" key="1">
    <citation type="submission" date="2022-10" db="EMBL/GenBank/DDBJ databases">
        <title>Human gut microbiome strain richness.</title>
        <authorList>
            <person name="Chen-Liaw A."/>
        </authorList>
    </citation>
    <scope>NUCLEOTIDE SEQUENCE</scope>
    <source>
        <strain evidence="3">RTP21484st1_H8_RTP21484_190118</strain>
    </source>
</reference>
<sequence>MDQLQIIQNRIYEFRGQKVMLDCDLAEMYGVQTKVLNQAVKRNIERFPSDVMFQISSEETQDEVVSKRWHNLFYILQFCYIFFWLCCFFLMHL</sequence>
<feature type="non-terminal residue" evidence="3">
    <location>
        <position position="93"/>
    </location>
</feature>
<keyword evidence="1" id="KW-0812">Transmembrane</keyword>
<dbReference type="EMBL" id="JAQQPO010000012">
    <property type="protein sequence ID" value="MDC7958925.1"/>
    <property type="molecule type" value="Genomic_DNA"/>
</dbReference>
<protein>
    <submittedName>
        <fullName evidence="3">ORF6N domain-containing protein</fullName>
    </submittedName>
</protein>
<name>A0AAW6IH41_BACOV</name>
<dbReference type="RefSeq" id="WP_272841692.1">
    <property type="nucleotide sequence ID" value="NZ_JAQQPO010000012.1"/>
</dbReference>
<organism evidence="3 4">
    <name type="scientific">Bacteroides ovatus</name>
    <dbReference type="NCBI Taxonomy" id="28116"/>
    <lineage>
        <taxon>Bacteria</taxon>
        <taxon>Pseudomonadati</taxon>
        <taxon>Bacteroidota</taxon>
        <taxon>Bacteroidia</taxon>
        <taxon>Bacteroidales</taxon>
        <taxon>Bacteroidaceae</taxon>
        <taxon>Bacteroides</taxon>
    </lineage>
</organism>